<dbReference type="PANTHER" id="PTHR24248:SF163">
    <property type="entry name" value="HISTAMINE H2 RECEPTOR-LIKE"/>
    <property type="match status" value="1"/>
</dbReference>
<dbReference type="GO" id="GO:0004930">
    <property type="term" value="F:G protein-coupled receptor activity"/>
    <property type="evidence" value="ECO:0007669"/>
    <property type="project" value="UniProtKB-KW"/>
</dbReference>
<feature type="region of interest" description="Disordered" evidence="9">
    <location>
        <begin position="219"/>
        <end position="251"/>
    </location>
</feature>
<accession>A0A8B9T659</accession>
<dbReference type="InterPro" id="IPR000276">
    <property type="entry name" value="GPCR_Rhodpsn"/>
</dbReference>
<evidence type="ECO:0000256" key="6">
    <source>
        <dbReference type="ARBA" id="ARBA00023136"/>
    </source>
</evidence>
<evidence type="ECO:0000313" key="13">
    <source>
        <dbReference type="Proteomes" id="UP000694400"/>
    </source>
</evidence>
<evidence type="ECO:0000259" key="11">
    <source>
        <dbReference type="PROSITE" id="PS50262"/>
    </source>
</evidence>
<dbReference type="PROSITE" id="PS00237">
    <property type="entry name" value="G_PROTEIN_RECEP_F1_1"/>
    <property type="match status" value="1"/>
</dbReference>
<protein>
    <submittedName>
        <fullName evidence="12">Histamine receptor H2</fullName>
    </submittedName>
</protein>
<dbReference type="Ensembl" id="ENSAPLT00020017627.1">
    <property type="protein sequence ID" value="ENSAPLP00020016336.1"/>
    <property type="gene ID" value="ENSAPLG00020011773.1"/>
</dbReference>
<sequence length="276" mass="29415">MLCTASILNLLMISLDRYFAVTTPLRYRQVVTPSRVAVGLVIIWAVSLMVSFLPIHLGWNTNGTAVQNTTPNCTKTCDLEVNPIYGLVDCPAHLLHPSGHHVRHLLPDIQDSQGASQEDQPHVVLQQQQPHATHGEGAQSHRDAGGGAGRLRGVLVPLFHRVHVPRGVGEQRCQRSTHVHRPLAGLRQLGAEPHPLWHAQQGFSGGLPALAALLEDRGEPGAPACHPPRRGGPGAGTAGRAPTGRRAGGKSLKLEIRNGKGTSLVDGALRSAKALP</sequence>
<dbReference type="Proteomes" id="UP000694400">
    <property type="component" value="Chromosome 14"/>
</dbReference>
<keyword evidence="8" id="KW-0807">Transducer</keyword>
<keyword evidence="4 10" id="KW-1133">Transmembrane helix</keyword>
<evidence type="ECO:0000313" key="12">
    <source>
        <dbReference type="Ensembl" id="ENSAPLP00020016336.1"/>
    </source>
</evidence>
<dbReference type="PROSITE" id="PS50262">
    <property type="entry name" value="G_PROTEIN_RECEP_F1_2"/>
    <property type="match status" value="1"/>
</dbReference>
<organism evidence="12 13">
    <name type="scientific">Anas platyrhynchos</name>
    <name type="common">Mallard</name>
    <name type="synonym">Anas boschas</name>
    <dbReference type="NCBI Taxonomy" id="8839"/>
    <lineage>
        <taxon>Eukaryota</taxon>
        <taxon>Metazoa</taxon>
        <taxon>Chordata</taxon>
        <taxon>Craniata</taxon>
        <taxon>Vertebrata</taxon>
        <taxon>Euteleostomi</taxon>
        <taxon>Archelosauria</taxon>
        <taxon>Archosauria</taxon>
        <taxon>Dinosauria</taxon>
        <taxon>Saurischia</taxon>
        <taxon>Theropoda</taxon>
        <taxon>Coelurosauria</taxon>
        <taxon>Aves</taxon>
        <taxon>Neognathae</taxon>
        <taxon>Galloanserae</taxon>
        <taxon>Anseriformes</taxon>
        <taxon>Anatidae</taxon>
        <taxon>Anatinae</taxon>
        <taxon>Anas</taxon>
    </lineage>
</organism>
<evidence type="ECO:0000256" key="3">
    <source>
        <dbReference type="ARBA" id="ARBA00022692"/>
    </source>
</evidence>
<dbReference type="Gene3D" id="1.20.1070.10">
    <property type="entry name" value="Rhodopsin 7-helix transmembrane proteins"/>
    <property type="match status" value="1"/>
</dbReference>
<dbReference type="GO" id="GO:0071880">
    <property type="term" value="P:adenylate cyclase-activating adrenergic receptor signaling pathway"/>
    <property type="evidence" value="ECO:0007669"/>
    <property type="project" value="TreeGrafter"/>
</dbReference>
<evidence type="ECO:0000256" key="10">
    <source>
        <dbReference type="SAM" id="Phobius"/>
    </source>
</evidence>
<reference evidence="12" key="3">
    <citation type="submission" date="2025-09" db="UniProtKB">
        <authorList>
            <consortium name="Ensembl"/>
        </authorList>
    </citation>
    <scope>IDENTIFICATION</scope>
</reference>
<evidence type="ECO:0000256" key="2">
    <source>
        <dbReference type="ARBA" id="ARBA00022475"/>
    </source>
</evidence>
<feature type="region of interest" description="Disordered" evidence="9">
    <location>
        <begin position="112"/>
        <end position="149"/>
    </location>
</feature>
<dbReference type="GO" id="GO:0005886">
    <property type="term" value="C:plasma membrane"/>
    <property type="evidence" value="ECO:0007669"/>
    <property type="project" value="UniProtKB-SubCell"/>
</dbReference>
<name>A0A8B9T659_ANAPL</name>
<reference evidence="12" key="1">
    <citation type="submission" date="2019-08" db="EMBL/GenBank/DDBJ databases">
        <title>Three high-quality genomes provides insights into domestication of ducks.</title>
        <authorList>
            <person name="Hou Z.C."/>
            <person name="Zhu F."/>
            <person name="Yin Z.T."/>
            <person name="Zhang F."/>
        </authorList>
    </citation>
    <scope>NUCLEOTIDE SEQUENCE [LARGE SCALE GENOMIC DNA]</scope>
</reference>
<dbReference type="InterPro" id="IPR017452">
    <property type="entry name" value="GPCR_Rhodpsn_7TM"/>
</dbReference>
<dbReference type="AlphaFoldDB" id="A0A8B9T659"/>
<feature type="compositionally biased region" description="Low complexity" evidence="9">
    <location>
        <begin position="122"/>
        <end position="131"/>
    </location>
</feature>
<keyword evidence="2" id="KW-1003">Cell membrane</keyword>
<feature type="domain" description="G-protein coupled receptors family 1 profile" evidence="11">
    <location>
        <begin position="1"/>
        <end position="73"/>
    </location>
</feature>
<evidence type="ECO:0000256" key="5">
    <source>
        <dbReference type="ARBA" id="ARBA00023040"/>
    </source>
</evidence>
<reference evidence="12" key="2">
    <citation type="submission" date="2025-08" db="UniProtKB">
        <authorList>
            <consortium name="Ensembl"/>
        </authorList>
    </citation>
    <scope>IDENTIFICATION</scope>
</reference>
<feature type="transmembrane region" description="Helical" evidence="10">
    <location>
        <begin position="36"/>
        <end position="59"/>
    </location>
</feature>
<dbReference type="GO" id="GO:0043410">
    <property type="term" value="P:positive regulation of MAPK cascade"/>
    <property type="evidence" value="ECO:0007669"/>
    <property type="project" value="TreeGrafter"/>
</dbReference>
<dbReference type="PANTHER" id="PTHR24248">
    <property type="entry name" value="ADRENERGIC RECEPTOR-RELATED G-PROTEIN COUPLED RECEPTOR"/>
    <property type="match status" value="1"/>
</dbReference>
<keyword evidence="5" id="KW-0297">G-protein coupled receptor</keyword>
<proteinExistence type="predicted"/>
<evidence type="ECO:0000256" key="8">
    <source>
        <dbReference type="ARBA" id="ARBA00023224"/>
    </source>
</evidence>
<evidence type="ECO:0000256" key="7">
    <source>
        <dbReference type="ARBA" id="ARBA00023170"/>
    </source>
</evidence>
<dbReference type="Pfam" id="PF00001">
    <property type="entry name" value="7tm_1"/>
    <property type="match status" value="1"/>
</dbReference>
<evidence type="ECO:0000256" key="4">
    <source>
        <dbReference type="ARBA" id="ARBA00022989"/>
    </source>
</evidence>
<dbReference type="SUPFAM" id="SSF81321">
    <property type="entry name" value="Family A G protein-coupled receptor-like"/>
    <property type="match status" value="1"/>
</dbReference>
<comment type="subcellular location">
    <subcellularLocation>
        <location evidence="1">Cell membrane</location>
        <topology evidence="1">Multi-pass membrane protein</topology>
    </subcellularLocation>
</comment>
<evidence type="ECO:0000256" key="9">
    <source>
        <dbReference type="SAM" id="MobiDB-lite"/>
    </source>
</evidence>
<evidence type="ECO:0000256" key="1">
    <source>
        <dbReference type="ARBA" id="ARBA00004651"/>
    </source>
</evidence>
<keyword evidence="6 10" id="KW-0472">Membrane</keyword>
<keyword evidence="3 10" id="KW-0812">Transmembrane</keyword>
<keyword evidence="7" id="KW-0675">Receptor</keyword>